<dbReference type="RefSeq" id="WP_221258481.1">
    <property type="nucleotide sequence ID" value="NZ_AP024749.1"/>
</dbReference>
<feature type="transmembrane region" description="Helical" evidence="1">
    <location>
        <begin position="76"/>
        <end position="98"/>
    </location>
</feature>
<accession>A0ABM7S8Y3</accession>
<reference evidence="2 3" key="1">
    <citation type="submission" date="2021-06" db="EMBL/GenBank/DDBJ databases">
        <title>Whole genome sequences of Flavobacterium sp. KK2020170 and assembly.</title>
        <authorList>
            <person name="Kitahara K."/>
            <person name="Miyoshi S."/>
            <person name="Uesaka K."/>
        </authorList>
    </citation>
    <scope>NUCLEOTIDE SEQUENCE [LARGE SCALE GENOMIC DNA]</scope>
    <source>
        <strain evidence="2 3">KK2020170</strain>
    </source>
</reference>
<keyword evidence="3" id="KW-1185">Reference proteome</keyword>
<keyword evidence="1" id="KW-0812">Transmembrane</keyword>
<gene>
    <name evidence="2" type="ORF">KK2020170_22660</name>
</gene>
<evidence type="ECO:0000313" key="3">
    <source>
        <dbReference type="Proteomes" id="UP000825258"/>
    </source>
</evidence>
<evidence type="ECO:0000313" key="2">
    <source>
        <dbReference type="EMBL" id="BCY29398.1"/>
    </source>
</evidence>
<protein>
    <submittedName>
        <fullName evidence="2">Uncharacterized protein</fullName>
    </submittedName>
</protein>
<dbReference type="EMBL" id="AP024749">
    <property type="protein sequence ID" value="BCY29398.1"/>
    <property type="molecule type" value="Genomic_DNA"/>
</dbReference>
<keyword evidence="1" id="KW-1133">Transmembrane helix</keyword>
<sequence>MKPINLSTLIKFAITGAVIALILISLLIFSVNTPKPEWGQHWYIRPLIVTQFVTSIGGIALYLLNLKDFKSKILNLILLICSILIFVFFLWIGTILGLDGTLWN</sequence>
<feature type="transmembrane region" description="Helical" evidence="1">
    <location>
        <begin position="43"/>
        <end position="64"/>
    </location>
</feature>
<evidence type="ECO:0000256" key="1">
    <source>
        <dbReference type="SAM" id="Phobius"/>
    </source>
</evidence>
<dbReference type="Proteomes" id="UP000825258">
    <property type="component" value="Chromosome"/>
</dbReference>
<proteinExistence type="predicted"/>
<name>A0ABM7S8Y3_9FLAO</name>
<keyword evidence="1" id="KW-0472">Membrane</keyword>
<feature type="transmembrane region" description="Helical" evidence="1">
    <location>
        <begin position="12"/>
        <end position="31"/>
    </location>
</feature>
<organism evidence="2 3">
    <name type="scientific">Flavobacterium okayamense</name>
    <dbReference type="NCBI Taxonomy" id="2830782"/>
    <lineage>
        <taxon>Bacteria</taxon>
        <taxon>Pseudomonadati</taxon>
        <taxon>Bacteroidota</taxon>
        <taxon>Flavobacteriia</taxon>
        <taxon>Flavobacteriales</taxon>
        <taxon>Flavobacteriaceae</taxon>
        <taxon>Flavobacterium</taxon>
    </lineage>
</organism>